<protein>
    <submittedName>
        <fullName evidence="2">Uncharacterized protein</fullName>
    </submittedName>
</protein>
<evidence type="ECO:0000313" key="2">
    <source>
        <dbReference type="EMBL" id="MBW0466774.1"/>
    </source>
</evidence>
<sequence>MSAKIPPTTPIKSSRNVSGLNIDVGNATSQTSSTFSIPNTSITPIPSNPTNKQIHVSEQPGSTPENSSKDNPQCQFPRDFLLNPGLNLVASQEPFRQSKQPILKIQTGSPLHVGHEKWVDGRWKKRPLPMLLLVDFWREIWDCHFIKVMNFYASSPLFHKEKFTGRQHPYASKPRKGHASSSRETILDDEDENMSLTQSETNDEPRGGDFMGHEQGTQSNSEFTHPQMPLTQSMLDQSKMRQQRNQAHKAHNVAKCES</sequence>
<dbReference type="EMBL" id="AVOT02001389">
    <property type="protein sequence ID" value="MBW0466774.1"/>
    <property type="molecule type" value="Genomic_DNA"/>
</dbReference>
<feature type="compositionally biased region" description="Polar residues" evidence="1">
    <location>
        <begin position="10"/>
        <end position="19"/>
    </location>
</feature>
<feature type="compositionally biased region" description="Polar residues" evidence="1">
    <location>
        <begin position="26"/>
        <end position="74"/>
    </location>
</feature>
<proteinExistence type="predicted"/>
<organism evidence="2 3">
    <name type="scientific">Austropuccinia psidii MF-1</name>
    <dbReference type="NCBI Taxonomy" id="1389203"/>
    <lineage>
        <taxon>Eukaryota</taxon>
        <taxon>Fungi</taxon>
        <taxon>Dikarya</taxon>
        <taxon>Basidiomycota</taxon>
        <taxon>Pucciniomycotina</taxon>
        <taxon>Pucciniomycetes</taxon>
        <taxon>Pucciniales</taxon>
        <taxon>Sphaerophragmiaceae</taxon>
        <taxon>Austropuccinia</taxon>
    </lineage>
</organism>
<gene>
    <name evidence="2" type="ORF">O181_006489</name>
</gene>
<feature type="region of interest" description="Disordered" evidence="1">
    <location>
        <begin position="167"/>
        <end position="258"/>
    </location>
</feature>
<dbReference type="AlphaFoldDB" id="A0A9Q3BK61"/>
<dbReference type="Proteomes" id="UP000765509">
    <property type="component" value="Unassembled WGS sequence"/>
</dbReference>
<feature type="compositionally biased region" description="Polar residues" evidence="1">
    <location>
        <begin position="215"/>
        <end position="236"/>
    </location>
</feature>
<evidence type="ECO:0000313" key="3">
    <source>
        <dbReference type="Proteomes" id="UP000765509"/>
    </source>
</evidence>
<comment type="caution">
    <text evidence="2">The sequence shown here is derived from an EMBL/GenBank/DDBJ whole genome shotgun (WGS) entry which is preliminary data.</text>
</comment>
<name>A0A9Q3BK61_9BASI</name>
<evidence type="ECO:0000256" key="1">
    <source>
        <dbReference type="SAM" id="MobiDB-lite"/>
    </source>
</evidence>
<accession>A0A9Q3BK61</accession>
<keyword evidence="3" id="KW-1185">Reference proteome</keyword>
<feature type="region of interest" description="Disordered" evidence="1">
    <location>
        <begin position="1"/>
        <end position="75"/>
    </location>
</feature>
<reference evidence="2" key="1">
    <citation type="submission" date="2021-03" db="EMBL/GenBank/DDBJ databases">
        <title>Draft genome sequence of rust myrtle Austropuccinia psidii MF-1, a brazilian biotype.</title>
        <authorList>
            <person name="Quecine M.C."/>
            <person name="Pachon D.M.R."/>
            <person name="Bonatelli M.L."/>
            <person name="Correr F.H."/>
            <person name="Franceschini L.M."/>
            <person name="Leite T.F."/>
            <person name="Margarido G.R.A."/>
            <person name="Almeida C.A."/>
            <person name="Ferrarezi J.A."/>
            <person name="Labate C.A."/>
        </authorList>
    </citation>
    <scope>NUCLEOTIDE SEQUENCE</scope>
    <source>
        <strain evidence="2">MF-1</strain>
    </source>
</reference>